<dbReference type="PROSITE" id="PS00028">
    <property type="entry name" value="ZINC_FINGER_C2H2_1"/>
    <property type="match status" value="1"/>
</dbReference>
<dbReference type="PROSITE" id="PS50157">
    <property type="entry name" value="ZINC_FINGER_C2H2_2"/>
    <property type="match status" value="1"/>
</dbReference>
<sequence>MERTYLSSGTVKEKSCESNKFGFEEDHSCGTSWSAKHECYSCSFCNRKFRSAQALGGHMNVHRIERARLRLLASSVSESHNPNPKFKPYPTLDSSPSSSSEKFPPHRHHPLPSLSSPLSAPTDEEKKLVIIPELDPPLSLRGKDIRNKKRIRGVLGFGELTGFAQIDEPKDVLREKGTVSLDLEIGLVKDRKQDVDLELRLGCF</sequence>
<dbReference type="GO" id="GO:0005634">
    <property type="term" value="C:nucleus"/>
    <property type="evidence" value="ECO:0007669"/>
    <property type="project" value="UniProtKB-SubCell"/>
</dbReference>
<evidence type="ECO:0000313" key="10">
    <source>
        <dbReference type="RefSeq" id="XP_018827155.1"/>
    </source>
</evidence>
<reference evidence="10" key="1">
    <citation type="submission" date="2025-08" db="UniProtKB">
        <authorList>
            <consortium name="RefSeq"/>
        </authorList>
    </citation>
    <scope>IDENTIFICATION</scope>
    <source>
        <tissue evidence="10">Leaves</tissue>
    </source>
</reference>
<dbReference type="Proteomes" id="UP000235220">
    <property type="component" value="Chromosome 1"/>
</dbReference>
<dbReference type="InterPro" id="IPR013087">
    <property type="entry name" value="Znf_C2H2_type"/>
</dbReference>
<feature type="region of interest" description="Disordered" evidence="8">
    <location>
        <begin position="76"/>
        <end position="120"/>
    </location>
</feature>
<keyword evidence="9" id="KW-1185">Reference proteome</keyword>
<organism evidence="9 10">
    <name type="scientific">Juglans regia</name>
    <name type="common">English walnut</name>
    <dbReference type="NCBI Taxonomy" id="51240"/>
    <lineage>
        <taxon>Eukaryota</taxon>
        <taxon>Viridiplantae</taxon>
        <taxon>Streptophyta</taxon>
        <taxon>Embryophyta</taxon>
        <taxon>Tracheophyta</taxon>
        <taxon>Spermatophyta</taxon>
        <taxon>Magnoliopsida</taxon>
        <taxon>eudicotyledons</taxon>
        <taxon>Gunneridae</taxon>
        <taxon>Pentapetalae</taxon>
        <taxon>rosids</taxon>
        <taxon>fabids</taxon>
        <taxon>Fagales</taxon>
        <taxon>Juglandaceae</taxon>
        <taxon>Juglans</taxon>
    </lineage>
</organism>
<dbReference type="Pfam" id="PF13912">
    <property type="entry name" value="zf-C2H2_6"/>
    <property type="match status" value="1"/>
</dbReference>
<dbReference type="KEGG" id="jre:108995934"/>
<evidence type="ECO:0000256" key="3">
    <source>
        <dbReference type="ARBA" id="ARBA00022771"/>
    </source>
</evidence>
<keyword evidence="4" id="KW-0862">Zinc</keyword>
<keyword evidence="7" id="KW-0539">Nucleus</keyword>
<evidence type="ECO:0000256" key="8">
    <source>
        <dbReference type="SAM" id="MobiDB-lite"/>
    </source>
</evidence>
<dbReference type="OrthoDB" id="1708403at2759"/>
<evidence type="ECO:0000256" key="1">
    <source>
        <dbReference type="ARBA" id="ARBA00004123"/>
    </source>
</evidence>
<evidence type="ECO:0000256" key="7">
    <source>
        <dbReference type="ARBA" id="ARBA00023242"/>
    </source>
</evidence>
<evidence type="ECO:0000313" key="9">
    <source>
        <dbReference type="Proteomes" id="UP000235220"/>
    </source>
</evidence>
<dbReference type="PANTHER" id="PTHR45801">
    <property type="entry name" value="OS07G0101800 PROTEIN"/>
    <property type="match status" value="1"/>
</dbReference>
<keyword evidence="2" id="KW-0479">Metal-binding</keyword>
<gene>
    <name evidence="10" type="primary">LOC108995934</name>
</gene>
<dbReference type="Gramene" id="Jr01_31730_p1">
    <property type="protein sequence ID" value="cds.Jr01_31730_p1"/>
    <property type="gene ID" value="Jr01_31730"/>
</dbReference>
<evidence type="ECO:0000256" key="6">
    <source>
        <dbReference type="ARBA" id="ARBA00023163"/>
    </source>
</evidence>
<keyword evidence="5" id="KW-0805">Transcription regulation</keyword>
<dbReference type="PANTHER" id="PTHR45801:SF110">
    <property type="entry name" value="TRANSCRIPTIONAL REGULATOR SUPERMAN"/>
    <property type="match status" value="1"/>
</dbReference>
<dbReference type="SMART" id="SM00355">
    <property type="entry name" value="ZnF_C2H2"/>
    <property type="match status" value="1"/>
</dbReference>
<evidence type="ECO:0000256" key="5">
    <source>
        <dbReference type="ARBA" id="ARBA00023015"/>
    </source>
</evidence>
<protein>
    <submittedName>
        <fullName evidence="10">Transcriptional regulator SUPERMAN-like</fullName>
    </submittedName>
</protein>
<dbReference type="GeneID" id="108995934"/>
<dbReference type="SUPFAM" id="SSF57667">
    <property type="entry name" value="beta-beta-alpha zinc fingers"/>
    <property type="match status" value="1"/>
</dbReference>
<dbReference type="AlphaFoldDB" id="A0A2I4F683"/>
<dbReference type="Gene3D" id="3.30.160.60">
    <property type="entry name" value="Classic Zinc Finger"/>
    <property type="match status" value="1"/>
</dbReference>
<keyword evidence="3" id="KW-0863">Zinc-finger</keyword>
<dbReference type="GO" id="GO:0008270">
    <property type="term" value="F:zinc ion binding"/>
    <property type="evidence" value="ECO:0007669"/>
    <property type="project" value="UniProtKB-KW"/>
</dbReference>
<evidence type="ECO:0000256" key="2">
    <source>
        <dbReference type="ARBA" id="ARBA00022723"/>
    </source>
</evidence>
<keyword evidence="6" id="KW-0804">Transcription</keyword>
<accession>A0A2I4F683</accession>
<dbReference type="RefSeq" id="XP_018827155.1">
    <property type="nucleotide sequence ID" value="XM_018971610.1"/>
</dbReference>
<dbReference type="STRING" id="51240.A0A2I4F683"/>
<feature type="compositionally biased region" description="Low complexity" evidence="8">
    <location>
        <begin position="111"/>
        <end position="120"/>
    </location>
</feature>
<dbReference type="InterPro" id="IPR052426">
    <property type="entry name" value="Plant_dev_regulator"/>
</dbReference>
<evidence type="ECO:0000256" key="4">
    <source>
        <dbReference type="ARBA" id="ARBA00022833"/>
    </source>
</evidence>
<proteinExistence type="predicted"/>
<dbReference type="InterPro" id="IPR036236">
    <property type="entry name" value="Znf_C2H2_sf"/>
</dbReference>
<comment type="subcellular location">
    <subcellularLocation>
        <location evidence="1">Nucleus</location>
    </subcellularLocation>
</comment>
<name>A0A2I4F683_JUGRE</name>